<dbReference type="Proteomes" id="UP000030671">
    <property type="component" value="Unassembled WGS sequence"/>
</dbReference>
<accession>W4K6H9</accession>
<dbReference type="AlphaFoldDB" id="W4K6H9"/>
<dbReference type="InParanoid" id="W4K6H9"/>
<dbReference type="RefSeq" id="XP_009547639.1">
    <property type="nucleotide sequence ID" value="XM_009549344.1"/>
</dbReference>
<dbReference type="KEGG" id="hir:HETIRDRAFT_169689"/>
<name>W4K6H9_HETIT</name>
<reference evidence="1 2" key="1">
    <citation type="journal article" date="2012" name="New Phytol.">
        <title>Insight into trade-off between wood decay and parasitism from the genome of a fungal forest pathogen.</title>
        <authorList>
            <person name="Olson A."/>
            <person name="Aerts A."/>
            <person name="Asiegbu F."/>
            <person name="Belbahri L."/>
            <person name="Bouzid O."/>
            <person name="Broberg A."/>
            <person name="Canback B."/>
            <person name="Coutinho P.M."/>
            <person name="Cullen D."/>
            <person name="Dalman K."/>
            <person name="Deflorio G."/>
            <person name="van Diepen L.T."/>
            <person name="Dunand C."/>
            <person name="Duplessis S."/>
            <person name="Durling M."/>
            <person name="Gonthier P."/>
            <person name="Grimwood J."/>
            <person name="Fossdal C.G."/>
            <person name="Hansson D."/>
            <person name="Henrissat B."/>
            <person name="Hietala A."/>
            <person name="Himmelstrand K."/>
            <person name="Hoffmeister D."/>
            <person name="Hogberg N."/>
            <person name="James T.Y."/>
            <person name="Karlsson M."/>
            <person name="Kohler A."/>
            <person name="Kues U."/>
            <person name="Lee Y.H."/>
            <person name="Lin Y.C."/>
            <person name="Lind M."/>
            <person name="Lindquist E."/>
            <person name="Lombard V."/>
            <person name="Lucas S."/>
            <person name="Lunden K."/>
            <person name="Morin E."/>
            <person name="Murat C."/>
            <person name="Park J."/>
            <person name="Raffaello T."/>
            <person name="Rouze P."/>
            <person name="Salamov A."/>
            <person name="Schmutz J."/>
            <person name="Solheim H."/>
            <person name="Stahlberg J."/>
            <person name="Velez H."/>
            <person name="de Vries R.P."/>
            <person name="Wiebenga A."/>
            <person name="Woodward S."/>
            <person name="Yakovlev I."/>
            <person name="Garbelotto M."/>
            <person name="Martin F."/>
            <person name="Grigoriev I.V."/>
            <person name="Stenlid J."/>
        </authorList>
    </citation>
    <scope>NUCLEOTIDE SEQUENCE [LARGE SCALE GENOMIC DNA]</scope>
    <source>
        <strain evidence="1 2">TC 32-1</strain>
    </source>
</reference>
<dbReference type="EMBL" id="KI925459">
    <property type="protein sequence ID" value="ETW80950.1"/>
    <property type="molecule type" value="Genomic_DNA"/>
</dbReference>
<evidence type="ECO:0000313" key="1">
    <source>
        <dbReference type="EMBL" id="ETW80950.1"/>
    </source>
</evidence>
<gene>
    <name evidence="1" type="ORF">HETIRDRAFT_169689</name>
</gene>
<sequence length="49" mass="5631">MEPFHTTFTAKRRDGSYITTINPHTKAETNHHHLYIAPSQAALEMTARH</sequence>
<protein>
    <submittedName>
        <fullName evidence="1">Uncharacterized protein</fullName>
    </submittedName>
</protein>
<dbReference type="GeneID" id="20668232"/>
<evidence type="ECO:0000313" key="2">
    <source>
        <dbReference type="Proteomes" id="UP000030671"/>
    </source>
</evidence>
<proteinExistence type="predicted"/>
<keyword evidence="2" id="KW-1185">Reference proteome</keyword>
<dbReference type="HOGENOM" id="CLU_3143258_0_0_1"/>
<organism evidence="1 2">
    <name type="scientific">Heterobasidion irregulare (strain TC 32-1)</name>
    <dbReference type="NCBI Taxonomy" id="747525"/>
    <lineage>
        <taxon>Eukaryota</taxon>
        <taxon>Fungi</taxon>
        <taxon>Dikarya</taxon>
        <taxon>Basidiomycota</taxon>
        <taxon>Agaricomycotina</taxon>
        <taxon>Agaricomycetes</taxon>
        <taxon>Russulales</taxon>
        <taxon>Bondarzewiaceae</taxon>
        <taxon>Heterobasidion</taxon>
        <taxon>Heterobasidion annosum species complex</taxon>
    </lineage>
</organism>